<organism evidence="3 4">
    <name type="scientific">Heligmosomoides polygyrus</name>
    <name type="common">Parasitic roundworm</name>
    <dbReference type="NCBI Taxonomy" id="6339"/>
    <lineage>
        <taxon>Eukaryota</taxon>
        <taxon>Metazoa</taxon>
        <taxon>Ecdysozoa</taxon>
        <taxon>Nematoda</taxon>
        <taxon>Chromadorea</taxon>
        <taxon>Rhabditida</taxon>
        <taxon>Rhabditina</taxon>
        <taxon>Rhabditomorpha</taxon>
        <taxon>Strongyloidea</taxon>
        <taxon>Heligmosomidae</taxon>
        <taxon>Heligmosomoides</taxon>
    </lineage>
</organism>
<accession>A0A3P8FFF4</accession>
<reference evidence="4" key="2">
    <citation type="submission" date="2019-09" db="UniProtKB">
        <authorList>
            <consortium name="WormBaseParasite"/>
        </authorList>
    </citation>
    <scope>IDENTIFICATION</scope>
</reference>
<dbReference type="Pfam" id="PF00270">
    <property type="entry name" value="DEAD"/>
    <property type="match status" value="1"/>
</dbReference>
<accession>A0A183GV20</accession>
<feature type="domain" description="Helicase ATP-binding" evidence="1">
    <location>
        <begin position="116"/>
        <end position="307"/>
    </location>
</feature>
<dbReference type="Proteomes" id="UP000050761">
    <property type="component" value="Unassembled WGS sequence"/>
</dbReference>
<dbReference type="SUPFAM" id="SSF52540">
    <property type="entry name" value="P-loop containing nucleoside triphosphate hydrolases"/>
    <property type="match status" value="1"/>
</dbReference>
<dbReference type="OrthoDB" id="416741at2759"/>
<dbReference type="GO" id="GO:0005737">
    <property type="term" value="C:cytoplasm"/>
    <property type="evidence" value="ECO:0007669"/>
    <property type="project" value="TreeGrafter"/>
</dbReference>
<protein>
    <submittedName>
        <fullName evidence="4">Helicase ATP-binding domain-containing protein</fullName>
    </submittedName>
</protein>
<dbReference type="GO" id="GO:0005524">
    <property type="term" value="F:ATP binding"/>
    <property type="evidence" value="ECO:0007669"/>
    <property type="project" value="InterPro"/>
</dbReference>
<gene>
    <name evidence="2" type="ORF">HPBE_LOCUS26539</name>
</gene>
<evidence type="ECO:0000313" key="4">
    <source>
        <dbReference type="WBParaSite" id="HPBE_0002654001-mRNA-1"/>
    </source>
</evidence>
<dbReference type="Gene3D" id="3.40.50.300">
    <property type="entry name" value="P-loop containing nucleotide triphosphate hydrolases"/>
    <property type="match status" value="1"/>
</dbReference>
<dbReference type="EMBL" id="UZAH01040205">
    <property type="protein sequence ID" value="VDP58148.1"/>
    <property type="molecule type" value="Genomic_DNA"/>
</dbReference>
<dbReference type="PANTHER" id="PTHR14074:SF29">
    <property type="entry name" value="DICER-RELATED HELICASE"/>
    <property type="match status" value="1"/>
</dbReference>
<dbReference type="GO" id="GO:0003676">
    <property type="term" value="F:nucleic acid binding"/>
    <property type="evidence" value="ECO:0007669"/>
    <property type="project" value="InterPro"/>
</dbReference>
<reference evidence="2 3" key="1">
    <citation type="submission" date="2018-11" db="EMBL/GenBank/DDBJ databases">
        <authorList>
            <consortium name="Pathogen Informatics"/>
        </authorList>
    </citation>
    <scope>NUCLEOTIDE SEQUENCE [LARGE SCALE GENOMIC DNA]</scope>
</reference>
<dbReference type="WBParaSite" id="HPBE_0002654001-mRNA-1">
    <property type="protein sequence ID" value="HPBE_0002654001-mRNA-1"/>
    <property type="gene ID" value="HPBE_0002654001"/>
</dbReference>
<dbReference type="PROSITE" id="PS51192">
    <property type="entry name" value="HELICASE_ATP_BIND_1"/>
    <property type="match status" value="1"/>
</dbReference>
<dbReference type="InterPro" id="IPR051363">
    <property type="entry name" value="RLR_Helicase"/>
</dbReference>
<dbReference type="SMART" id="SM00487">
    <property type="entry name" value="DEXDc"/>
    <property type="match status" value="1"/>
</dbReference>
<keyword evidence="3" id="KW-1185">Reference proteome</keyword>
<evidence type="ECO:0000313" key="3">
    <source>
        <dbReference type="Proteomes" id="UP000050761"/>
    </source>
</evidence>
<name>A0A183GV20_HELPZ</name>
<dbReference type="InterPro" id="IPR027417">
    <property type="entry name" value="P-loop_NTPase"/>
</dbReference>
<dbReference type="PANTHER" id="PTHR14074">
    <property type="entry name" value="HELICASE WITH DEATH DOMAIN-RELATED"/>
    <property type="match status" value="1"/>
</dbReference>
<dbReference type="AlphaFoldDB" id="A0A183GV20"/>
<evidence type="ECO:0000259" key="1">
    <source>
        <dbReference type="PROSITE" id="PS51192"/>
    </source>
</evidence>
<dbReference type="InterPro" id="IPR014001">
    <property type="entry name" value="Helicase_ATP-bd"/>
</dbReference>
<evidence type="ECO:0000313" key="2">
    <source>
        <dbReference type="EMBL" id="VDP58148.1"/>
    </source>
</evidence>
<sequence length="334" mass="37057">MVQIRTVEKLAHMKAQIEQSSFVVSIDGLKLTPVIMRKCNNNKLICAKILAVRGRELKSPPVCSCKAALLPNASVRHISWRVIGVDESLKKRSAKTNRDSLVQTPIILREYQKELCEKALEGMNTIIAAPTGSGKTVVAVNIIKRHLEKALSGGKARKVLFMTPSTIILDQQAQCLRKFLGHRYEVLSVCGSDNVPLREIISAKDVVVTTPQCIVNLLNEDSISDRIEDSIRSTFDITTFTLIVFDECHNTVKNYCDRFQLLSQIVHRVIGVEDPKSNHMRLSFYSAIVSDNSNYLLRGLSSSKQVSRSTVGSAFLSDFLLICRCGSRGGASHL</sequence>
<dbReference type="InterPro" id="IPR011545">
    <property type="entry name" value="DEAD/DEAH_box_helicase_dom"/>
</dbReference>
<proteinExistence type="predicted"/>